<organism evidence="2 3">
    <name type="scientific">Nocardiopsis terrae</name>
    <dbReference type="NCBI Taxonomy" id="372655"/>
    <lineage>
        <taxon>Bacteria</taxon>
        <taxon>Bacillati</taxon>
        <taxon>Actinomycetota</taxon>
        <taxon>Actinomycetes</taxon>
        <taxon>Streptosporangiales</taxon>
        <taxon>Nocardiopsidaceae</taxon>
        <taxon>Nocardiopsis</taxon>
    </lineage>
</organism>
<comment type="caution">
    <text evidence="2">The sequence shown here is derived from an EMBL/GenBank/DDBJ whole genome shotgun (WGS) entry which is preliminary data.</text>
</comment>
<feature type="region of interest" description="Disordered" evidence="1">
    <location>
        <begin position="1"/>
        <end position="72"/>
    </location>
</feature>
<evidence type="ECO:0000313" key="2">
    <source>
        <dbReference type="EMBL" id="MBE1460099.1"/>
    </source>
</evidence>
<feature type="compositionally biased region" description="Acidic residues" evidence="1">
    <location>
        <begin position="1"/>
        <end position="11"/>
    </location>
</feature>
<dbReference type="RefSeq" id="WP_191266446.1">
    <property type="nucleotide sequence ID" value="NZ_BMXJ01000001.1"/>
</dbReference>
<evidence type="ECO:0000313" key="3">
    <source>
        <dbReference type="Proteomes" id="UP000598217"/>
    </source>
</evidence>
<dbReference type="EMBL" id="JADBDY010000001">
    <property type="protein sequence ID" value="MBE1460099.1"/>
    <property type="molecule type" value="Genomic_DNA"/>
</dbReference>
<proteinExistence type="predicted"/>
<accession>A0ABR9HM57</accession>
<reference evidence="2 3" key="1">
    <citation type="submission" date="2020-10" db="EMBL/GenBank/DDBJ databases">
        <title>Sequencing the genomes of 1000 actinobacteria strains.</title>
        <authorList>
            <person name="Klenk H.-P."/>
        </authorList>
    </citation>
    <scope>NUCLEOTIDE SEQUENCE [LARGE SCALE GENOMIC DNA]</scope>
    <source>
        <strain evidence="2 3">DSM 45157</strain>
    </source>
</reference>
<name>A0ABR9HM57_9ACTN</name>
<dbReference type="Proteomes" id="UP000598217">
    <property type="component" value="Unassembled WGS sequence"/>
</dbReference>
<sequence length="97" mass="9605">MDLAAQDDEQGQEGGQSDVEQGGLVQAAEADHPYGEQGGEGQEHDPGQEPPGSGDPRGFGAPSDERGGGAAARGVELGRLPLGGAGLLVVGVLGRFG</sequence>
<gene>
    <name evidence="2" type="ORF">H4W79_004313</name>
</gene>
<evidence type="ECO:0000256" key="1">
    <source>
        <dbReference type="SAM" id="MobiDB-lite"/>
    </source>
</evidence>
<keyword evidence="3" id="KW-1185">Reference proteome</keyword>
<protein>
    <submittedName>
        <fullName evidence="2">Uncharacterized protein</fullName>
    </submittedName>
</protein>